<dbReference type="Pfam" id="PF03960">
    <property type="entry name" value="ArsC"/>
    <property type="match status" value="1"/>
</dbReference>
<dbReference type="AlphaFoldDB" id="A0A1T2L9A4"/>
<evidence type="ECO:0000256" key="2">
    <source>
        <dbReference type="PROSITE-ProRule" id="PRU01282"/>
    </source>
</evidence>
<dbReference type="SUPFAM" id="SSF52833">
    <property type="entry name" value="Thioredoxin-like"/>
    <property type="match status" value="1"/>
</dbReference>
<evidence type="ECO:0000256" key="1">
    <source>
        <dbReference type="ARBA" id="ARBA00007198"/>
    </source>
</evidence>
<accession>A0A1T2L9A4</accession>
<dbReference type="PROSITE" id="PS51353">
    <property type="entry name" value="ARSC"/>
    <property type="match status" value="1"/>
</dbReference>
<organism evidence="3 4">
    <name type="scientific">Solemya pervernicosa gill symbiont</name>
    <dbReference type="NCBI Taxonomy" id="642797"/>
    <lineage>
        <taxon>Bacteria</taxon>
        <taxon>Pseudomonadati</taxon>
        <taxon>Pseudomonadota</taxon>
        <taxon>Gammaproteobacteria</taxon>
        <taxon>sulfur-oxidizing symbionts</taxon>
    </lineage>
</organism>
<dbReference type="CDD" id="cd03035">
    <property type="entry name" value="ArsC_Yffb"/>
    <property type="match status" value="1"/>
</dbReference>
<evidence type="ECO:0000313" key="4">
    <source>
        <dbReference type="Proteomes" id="UP000191110"/>
    </source>
</evidence>
<dbReference type="OrthoDB" id="9803749at2"/>
<evidence type="ECO:0000313" key="3">
    <source>
        <dbReference type="EMBL" id="OOZ41612.1"/>
    </source>
</evidence>
<dbReference type="EMBL" id="MPRL01000007">
    <property type="protein sequence ID" value="OOZ41612.1"/>
    <property type="molecule type" value="Genomic_DNA"/>
</dbReference>
<proteinExistence type="inferred from homology"/>
<dbReference type="NCBIfam" id="TIGR01617">
    <property type="entry name" value="arsC_related"/>
    <property type="match status" value="1"/>
</dbReference>
<comment type="similarity">
    <text evidence="1 2">Belongs to the ArsC family.</text>
</comment>
<keyword evidence="4" id="KW-1185">Reference proteome</keyword>
<dbReference type="Gene3D" id="3.40.30.10">
    <property type="entry name" value="Glutaredoxin"/>
    <property type="match status" value="1"/>
</dbReference>
<dbReference type="InterPro" id="IPR006660">
    <property type="entry name" value="Arsenate_reductase-like"/>
</dbReference>
<comment type="caution">
    <text evidence="3">The sequence shown here is derived from an EMBL/GenBank/DDBJ whole genome shotgun (WGS) entry which is preliminary data.</text>
</comment>
<name>A0A1T2L9A4_9GAMM</name>
<dbReference type="NCBIfam" id="NF008107">
    <property type="entry name" value="PRK10853.1"/>
    <property type="match status" value="1"/>
</dbReference>
<dbReference type="Proteomes" id="UP000191110">
    <property type="component" value="Unassembled WGS sequence"/>
</dbReference>
<reference evidence="3 4" key="1">
    <citation type="submission" date="2016-11" db="EMBL/GenBank/DDBJ databases">
        <title>Mixed transmission modes and dynamic genome evolution in an obligate animal-bacterial symbiosis.</title>
        <authorList>
            <person name="Russell S.L."/>
            <person name="Corbett-Detig R.B."/>
            <person name="Cavanaugh C.M."/>
        </authorList>
    </citation>
    <scope>NUCLEOTIDE SEQUENCE [LARGE SCALE GENOMIC DNA]</scope>
    <source>
        <strain evidence="3">Sveles-Q1</strain>
    </source>
</reference>
<dbReference type="PANTHER" id="PTHR30041">
    <property type="entry name" value="ARSENATE REDUCTASE"/>
    <property type="match status" value="1"/>
</dbReference>
<dbReference type="RefSeq" id="WP_078482556.1">
    <property type="nucleotide sequence ID" value="NZ_MPRL01000007.1"/>
</dbReference>
<dbReference type="InterPro" id="IPR036249">
    <property type="entry name" value="Thioredoxin-like_sf"/>
</dbReference>
<dbReference type="PANTHER" id="PTHR30041:SF8">
    <property type="entry name" value="PROTEIN YFFB"/>
    <property type="match status" value="1"/>
</dbReference>
<protein>
    <submittedName>
        <fullName evidence="3">Arsenate reductase</fullName>
    </submittedName>
</protein>
<dbReference type="InterPro" id="IPR006504">
    <property type="entry name" value="Tscrpt_reg_Spx/MgsR"/>
</dbReference>
<gene>
    <name evidence="3" type="ORF">BOW53_02725</name>
</gene>
<sequence>MTTLYGIKNCDTVKKARKWFETNGIDYTFHDFRADGINKKLIDGWAKSVDWELLLNRRSTTWRQLDEQDRDGLNKTKAVALLIEHPTLIKRPVLDHDGAIQIGFKDSDYASLFGL</sequence>